<reference evidence="5 6" key="1">
    <citation type="journal article" date="2024" name="BMC Genomics">
        <title>De novo assembly and annotation of Popillia japonica's genome with initial clues to its potential as an invasive pest.</title>
        <authorList>
            <person name="Cucini C."/>
            <person name="Boschi S."/>
            <person name="Funari R."/>
            <person name="Cardaioli E."/>
            <person name="Iannotti N."/>
            <person name="Marturano G."/>
            <person name="Paoli F."/>
            <person name="Bruttini M."/>
            <person name="Carapelli A."/>
            <person name="Frati F."/>
            <person name="Nardi F."/>
        </authorList>
    </citation>
    <scope>NUCLEOTIDE SEQUENCE [LARGE SCALE GENOMIC DNA]</scope>
    <source>
        <strain evidence="5">DMR45628</strain>
    </source>
</reference>
<dbReference type="FunFam" id="2.40.10.10:FF:000002">
    <property type="entry name" value="Transmembrane protease serine"/>
    <property type="match status" value="1"/>
</dbReference>
<comment type="caution">
    <text evidence="5">The sequence shown here is derived from an EMBL/GenBank/DDBJ whole genome shotgun (WGS) entry which is preliminary data.</text>
</comment>
<dbReference type="InterPro" id="IPR001254">
    <property type="entry name" value="Trypsin_dom"/>
</dbReference>
<dbReference type="InterPro" id="IPR001314">
    <property type="entry name" value="Peptidase_S1A"/>
</dbReference>
<organism evidence="5 6">
    <name type="scientific">Popillia japonica</name>
    <name type="common">Japanese beetle</name>
    <dbReference type="NCBI Taxonomy" id="7064"/>
    <lineage>
        <taxon>Eukaryota</taxon>
        <taxon>Metazoa</taxon>
        <taxon>Ecdysozoa</taxon>
        <taxon>Arthropoda</taxon>
        <taxon>Hexapoda</taxon>
        <taxon>Insecta</taxon>
        <taxon>Pterygota</taxon>
        <taxon>Neoptera</taxon>
        <taxon>Endopterygota</taxon>
        <taxon>Coleoptera</taxon>
        <taxon>Polyphaga</taxon>
        <taxon>Scarabaeiformia</taxon>
        <taxon>Scarabaeidae</taxon>
        <taxon>Rutelinae</taxon>
        <taxon>Popillia</taxon>
    </lineage>
</organism>
<protein>
    <submittedName>
        <fullName evidence="5">Trypsin</fullName>
    </submittedName>
</protein>
<feature type="domain" description="Peptidase S1" evidence="4">
    <location>
        <begin position="1"/>
        <end position="206"/>
    </location>
</feature>
<gene>
    <name evidence="5" type="ORF">QE152_g10642</name>
</gene>
<dbReference type="SUPFAM" id="SSF50494">
    <property type="entry name" value="Trypsin-like serine proteases"/>
    <property type="match status" value="1"/>
</dbReference>
<dbReference type="Pfam" id="PF00089">
    <property type="entry name" value="Trypsin"/>
    <property type="match status" value="1"/>
</dbReference>
<name>A0AAW1LQJ2_POPJA</name>
<sequence>MTAAHCLYTQDLGDVSFVRLGDLQLNSQADDAQPQQFRIVTRYGHPAYESFSHYNDIALVELDRPVTFTKYVRPACLGSEEDLTNVQLIATGWGALEYGGSTSNDLMKVDLKYYTTEQCQQTFPPQVRLERGIDGDSQICAGGIDDSKDTCQGDSGGPMQIKKSNSPAIYEVVGITSFGRGCGIVNTPAVYTKVAHFVPWIEQIVWPNGA</sequence>
<dbReference type="PROSITE" id="PS00134">
    <property type="entry name" value="TRYPSIN_HIS"/>
    <property type="match status" value="1"/>
</dbReference>
<dbReference type="PANTHER" id="PTHR24258:SF136">
    <property type="entry name" value="GH06673P-RELATED"/>
    <property type="match status" value="1"/>
</dbReference>
<dbReference type="InterPro" id="IPR043504">
    <property type="entry name" value="Peptidase_S1_PA_chymotrypsin"/>
</dbReference>
<keyword evidence="6" id="KW-1185">Reference proteome</keyword>
<evidence type="ECO:0000313" key="6">
    <source>
        <dbReference type="Proteomes" id="UP001458880"/>
    </source>
</evidence>
<dbReference type="InterPro" id="IPR009003">
    <property type="entry name" value="Peptidase_S1_PA"/>
</dbReference>
<dbReference type="AlphaFoldDB" id="A0AAW1LQJ2"/>
<dbReference type="PANTHER" id="PTHR24258">
    <property type="entry name" value="SERINE PROTEASE-RELATED"/>
    <property type="match status" value="1"/>
</dbReference>
<dbReference type="SMART" id="SM00020">
    <property type="entry name" value="Tryp_SPc"/>
    <property type="match status" value="1"/>
</dbReference>
<dbReference type="CDD" id="cd00190">
    <property type="entry name" value="Tryp_SPc"/>
    <property type="match status" value="1"/>
</dbReference>
<dbReference type="Proteomes" id="UP001458880">
    <property type="component" value="Unassembled WGS sequence"/>
</dbReference>
<keyword evidence="1" id="KW-1015">Disulfide bond</keyword>
<evidence type="ECO:0000256" key="1">
    <source>
        <dbReference type="ARBA" id="ARBA00023157"/>
    </source>
</evidence>
<dbReference type="PRINTS" id="PR00722">
    <property type="entry name" value="CHYMOTRYPSIN"/>
</dbReference>
<dbReference type="InterPro" id="IPR018114">
    <property type="entry name" value="TRYPSIN_HIS"/>
</dbReference>
<keyword evidence="3" id="KW-0720">Serine protease</keyword>
<keyword evidence="3" id="KW-0645">Protease</keyword>
<dbReference type="GO" id="GO:0004252">
    <property type="term" value="F:serine-type endopeptidase activity"/>
    <property type="evidence" value="ECO:0007669"/>
    <property type="project" value="InterPro"/>
</dbReference>
<evidence type="ECO:0000259" key="4">
    <source>
        <dbReference type="PROSITE" id="PS50240"/>
    </source>
</evidence>
<comment type="similarity">
    <text evidence="2">Belongs to the peptidase S1 family. CLIP subfamily.</text>
</comment>
<dbReference type="GO" id="GO:0006508">
    <property type="term" value="P:proteolysis"/>
    <property type="evidence" value="ECO:0007669"/>
    <property type="project" value="UniProtKB-KW"/>
</dbReference>
<keyword evidence="3" id="KW-0378">Hydrolase</keyword>
<proteinExistence type="inferred from homology"/>
<dbReference type="InterPro" id="IPR033116">
    <property type="entry name" value="TRYPSIN_SER"/>
</dbReference>
<dbReference type="Gene3D" id="2.40.10.10">
    <property type="entry name" value="Trypsin-like serine proteases"/>
    <property type="match status" value="1"/>
</dbReference>
<dbReference type="PROSITE" id="PS00135">
    <property type="entry name" value="TRYPSIN_SER"/>
    <property type="match status" value="1"/>
</dbReference>
<evidence type="ECO:0000256" key="3">
    <source>
        <dbReference type="RuleBase" id="RU363034"/>
    </source>
</evidence>
<evidence type="ECO:0000313" key="5">
    <source>
        <dbReference type="EMBL" id="KAK9737517.1"/>
    </source>
</evidence>
<dbReference type="PROSITE" id="PS50240">
    <property type="entry name" value="TRYPSIN_DOM"/>
    <property type="match status" value="1"/>
</dbReference>
<accession>A0AAW1LQJ2</accession>
<evidence type="ECO:0000256" key="2">
    <source>
        <dbReference type="ARBA" id="ARBA00024195"/>
    </source>
</evidence>
<dbReference type="EMBL" id="JASPKY010000099">
    <property type="protein sequence ID" value="KAK9737517.1"/>
    <property type="molecule type" value="Genomic_DNA"/>
</dbReference>